<dbReference type="AlphaFoldDB" id="A0A176YQ23"/>
<feature type="binding site" evidence="13">
    <location>
        <position position="210"/>
    </location>
    <ligand>
        <name>Ca(2+)</name>
        <dbReference type="ChEBI" id="CHEBI:29108"/>
    </ligand>
</feature>
<keyword evidence="18" id="KW-1185">Reference proteome</keyword>
<evidence type="ECO:0000256" key="5">
    <source>
        <dbReference type="ARBA" id="ARBA00022723"/>
    </source>
</evidence>
<comment type="cofactor">
    <cofactor evidence="1 13">
        <name>Ca(2+)</name>
        <dbReference type="ChEBI" id="CHEBI:29108"/>
    </cofactor>
</comment>
<dbReference type="SUPFAM" id="SSF63433">
    <property type="entry name" value="Fumarylacetoacetate hydrolase, FAH, N-terminal domain"/>
    <property type="match status" value="1"/>
</dbReference>
<dbReference type="NCBIfam" id="TIGR01266">
    <property type="entry name" value="fum_ac_acetase"/>
    <property type="match status" value="1"/>
</dbReference>
<feature type="binding site" evidence="13">
    <location>
        <position position="208"/>
    </location>
    <ligand>
        <name>Ca(2+)</name>
        <dbReference type="ChEBI" id="CHEBI:29108"/>
    </ligand>
</feature>
<feature type="domain" description="Fumarylacetoacetase N-terminal" evidence="16">
    <location>
        <begin position="31"/>
        <end position="129"/>
    </location>
</feature>
<keyword evidence="9" id="KW-0828">Tyrosine catabolism</keyword>
<dbReference type="RefSeq" id="WP_063700985.1">
    <property type="nucleotide sequence ID" value="NZ_LUUB01000061.1"/>
</dbReference>
<dbReference type="Pfam" id="PF01557">
    <property type="entry name" value="FAA_hydrolase"/>
    <property type="match status" value="1"/>
</dbReference>
<proteinExistence type="predicted"/>
<dbReference type="GO" id="GO:0006572">
    <property type="term" value="P:L-tyrosine catabolic process"/>
    <property type="evidence" value="ECO:0007669"/>
    <property type="project" value="UniProtKB-KW"/>
</dbReference>
<evidence type="ECO:0000256" key="8">
    <source>
        <dbReference type="ARBA" id="ARBA00022842"/>
    </source>
</evidence>
<name>A0A176YQ23_9BRAD</name>
<protein>
    <recommendedName>
        <fullName evidence="4">fumarylacetoacetase</fullName>
        <ecNumber evidence="4">3.7.1.2</ecNumber>
    </recommendedName>
</protein>
<feature type="binding site" evidence="12">
    <location>
        <position position="249"/>
    </location>
    <ligand>
        <name>substrate</name>
    </ligand>
</feature>
<feature type="region of interest" description="Disordered" evidence="14">
    <location>
        <begin position="178"/>
        <end position="199"/>
    </location>
</feature>
<feature type="binding site" evidence="12">
    <location>
        <position position="153"/>
    </location>
    <ligand>
        <name>substrate</name>
    </ligand>
</feature>
<evidence type="ECO:0000256" key="11">
    <source>
        <dbReference type="PIRSR" id="PIRSR605959-1"/>
    </source>
</evidence>
<gene>
    <name evidence="17" type="ORF">AYJ54_14105</name>
</gene>
<evidence type="ECO:0000256" key="13">
    <source>
        <dbReference type="PIRSR" id="PIRSR605959-3"/>
    </source>
</evidence>
<evidence type="ECO:0000256" key="7">
    <source>
        <dbReference type="ARBA" id="ARBA00022837"/>
    </source>
</evidence>
<dbReference type="UniPathway" id="UPA00139">
    <property type="reaction ID" value="UER00341"/>
</dbReference>
<dbReference type="Pfam" id="PF09298">
    <property type="entry name" value="FAA_hydrolase_N"/>
    <property type="match status" value="1"/>
</dbReference>
<dbReference type="GO" id="GO:0004334">
    <property type="term" value="F:fumarylacetoacetase activity"/>
    <property type="evidence" value="ECO:0007669"/>
    <property type="project" value="UniProtKB-EC"/>
</dbReference>
<dbReference type="Proteomes" id="UP000076959">
    <property type="component" value="Unassembled WGS sequence"/>
</dbReference>
<feature type="binding site" evidence="13">
    <location>
        <position position="242"/>
    </location>
    <ligand>
        <name>Mg(2+)</name>
        <dbReference type="ChEBI" id="CHEBI:18420"/>
    </ligand>
</feature>
<evidence type="ECO:0000313" key="18">
    <source>
        <dbReference type="Proteomes" id="UP000076959"/>
    </source>
</evidence>
<dbReference type="GO" id="GO:1902000">
    <property type="term" value="P:homogentisate catabolic process"/>
    <property type="evidence" value="ECO:0007669"/>
    <property type="project" value="TreeGrafter"/>
</dbReference>
<evidence type="ECO:0000256" key="3">
    <source>
        <dbReference type="ARBA" id="ARBA00004782"/>
    </source>
</evidence>
<keyword evidence="8 13" id="KW-0460">Magnesium</keyword>
<comment type="caution">
    <text evidence="17">The sequence shown here is derived from an EMBL/GenBank/DDBJ whole genome shotgun (WGS) entry which is preliminary data.</text>
</comment>
<feature type="binding site" evidence="13">
    <location>
        <position position="137"/>
    </location>
    <ligand>
        <name>Ca(2+)</name>
        <dbReference type="ChEBI" id="CHEBI:29108"/>
    </ligand>
</feature>
<feature type="binding site" evidence="12">
    <location>
        <position position="369"/>
    </location>
    <ligand>
        <name>substrate</name>
    </ligand>
</feature>
<keyword evidence="10" id="KW-0585">Phenylalanine catabolism</keyword>
<evidence type="ECO:0000256" key="1">
    <source>
        <dbReference type="ARBA" id="ARBA00001913"/>
    </source>
</evidence>
<evidence type="ECO:0000256" key="14">
    <source>
        <dbReference type="SAM" id="MobiDB-lite"/>
    </source>
</evidence>
<comment type="cofactor">
    <cofactor evidence="2 13">
        <name>Mg(2+)</name>
        <dbReference type="ChEBI" id="CHEBI:18420"/>
    </cofactor>
</comment>
<keyword evidence="6" id="KW-0378">Hydrolase</keyword>
<keyword evidence="7 13" id="KW-0106">Calcium</keyword>
<evidence type="ECO:0000313" key="17">
    <source>
        <dbReference type="EMBL" id="OAF08548.1"/>
    </source>
</evidence>
<sequence length="438" mass="46904">MPNIALDASHDASRRSWVPSANQASTDFPIQNLPYGIFRLAADDGTPRGGVAIGDHILDVSAVAPLLGEAQALGALLAAPTLQPLMSLSPGAWTALRLALSNLLSAGHGEHRRAEHHLHAMSSVEMFLPAKPGGFVDFFASIQHATNAGRTFRPDNPLLPNYKYVPIAYNGRTSTIGVGGEVRRPRGQTRSAGEDAPSFGPSRRLDFEAELGVFLGGHSVQGEPVPLARAWQHVFGFCLLNDWSARDIQAWEYQPLGPFLGKSFATTISPWVVTVDALRPFRVPVRARPDGDPAPLPYLADDEDQATGAVDIVLETRLATARMRQQGSEAVRLGRASTRELYWSVGQMVAHHTSNGCSIEAGDLYGSGTVSDDDESGLGSLLEISRAGARSLKLPSGEQRTFLEDGDEVTMTGRCIRDGFVPIGFGRCVGRILPALAG</sequence>
<dbReference type="EC" id="3.7.1.2" evidence="4"/>
<evidence type="ECO:0000256" key="10">
    <source>
        <dbReference type="ARBA" id="ARBA00023232"/>
    </source>
</evidence>
<dbReference type="InterPro" id="IPR011234">
    <property type="entry name" value="Fumarylacetoacetase-like_C"/>
</dbReference>
<evidence type="ECO:0000256" key="4">
    <source>
        <dbReference type="ARBA" id="ARBA00012094"/>
    </source>
</evidence>
<dbReference type="InterPro" id="IPR036663">
    <property type="entry name" value="Fumarylacetoacetase_C_sf"/>
</dbReference>
<feature type="binding site" evidence="13">
    <location>
        <position position="266"/>
    </location>
    <ligand>
        <name>Mg(2+)</name>
        <dbReference type="ChEBI" id="CHEBI:18420"/>
    </ligand>
</feature>
<feature type="binding site" evidence="12">
    <location>
        <position position="253"/>
    </location>
    <ligand>
        <name>substrate</name>
    </ligand>
</feature>
<dbReference type="InterPro" id="IPR036462">
    <property type="entry name" value="Fumarylacetoacetase_N_sf"/>
</dbReference>
<evidence type="ECO:0000259" key="16">
    <source>
        <dbReference type="Pfam" id="PF09298"/>
    </source>
</evidence>
<comment type="pathway">
    <text evidence="3">Amino-acid degradation; L-phenylalanine degradation; acetoacetate and fumarate from L-phenylalanine: step 6/6.</text>
</comment>
<dbReference type="InterPro" id="IPR015377">
    <property type="entry name" value="Fumarylacetoacetase_N"/>
</dbReference>
<evidence type="ECO:0000259" key="15">
    <source>
        <dbReference type="Pfam" id="PF01557"/>
    </source>
</evidence>
<feature type="binding site" evidence="13">
    <location>
        <position position="262"/>
    </location>
    <ligand>
        <name>Mg(2+)</name>
        <dbReference type="ChEBI" id="CHEBI:18420"/>
    </ligand>
</feature>
<dbReference type="EMBL" id="LUUB01000061">
    <property type="protein sequence ID" value="OAF08548.1"/>
    <property type="molecule type" value="Genomic_DNA"/>
</dbReference>
<dbReference type="PANTHER" id="PTHR43069:SF2">
    <property type="entry name" value="FUMARYLACETOACETASE"/>
    <property type="match status" value="1"/>
</dbReference>
<evidence type="ECO:0000256" key="2">
    <source>
        <dbReference type="ARBA" id="ARBA00001946"/>
    </source>
</evidence>
<accession>A0A176YQ23</accession>
<dbReference type="GO" id="GO:0046872">
    <property type="term" value="F:metal ion binding"/>
    <property type="evidence" value="ECO:0007669"/>
    <property type="project" value="UniProtKB-KW"/>
</dbReference>
<feature type="binding site" evidence="13">
    <location>
        <position position="242"/>
    </location>
    <ligand>
        <name>Ca(2+)</name>
        <dbReference type="ChEBI" id="CHEBI:29108"/>
    </ligand>
</feature>
<keyword evidence="5 13" id="KW-0479">Metal-binding</keyword>
<evidence type="ECO:0000256" key="6">
    <source>
        <dbReference type="ARBA" id="ARBA00022801"/>
    </source>
</evidence>
<dbReference type="STRING" id="1505087.AYJ54_14105"/>
<feature type="binding site" evidence="12">
    <location>
        <position position="139"/>
    </location>
    <ligand>
        <name>substrate</name>
    </ligand>
</feature>
<dbReference type="SUPFAM" id="SSF56529">
    <property type="entry name" value="FAH"/>
    <property type="match status" value="1"/>
</dbReference>
<feature type="domain" description="Fumarylacetoacetase-like C-terminal" evidence="15">
    <location>
        <begin position="139"/>
        <end position="428"/>
    </location>
</feature>
<evidence type="ECO:0000256" key="12">
    <source>
        <dbReference type="PIRSR" id="PIRSR605959-2"/>
    </source>
</evidence>
<dbReference type="PANTHER" id="PTHR43069">
    <property type="entry name" value="FUMARYLACETOACETASE"/>
    <property type="match status" value="1"/>
</dbReference>
<dbReference type="Gene3D" id="3.90.850.10">
    <property type="entry name" value="Fumarylacetoacetase-like, C-terminal domain"/>
    <property type="match status" value="1"/>
</dbReference>
<reference evidence="17 18" key="1">
    <citation type="submission" date="2016-03" db="EMBL/GenBank/DDBJ databases">
        <title>Draft Genome Sequence of the Strain BR 10245 (Bradyrhizobium sp.) isolated from nodules of Centrolobium paraense.</title>
        <authorList>
            <person name="Simoes-Araujo J.L.Sr."/>
            <person name="Barauna A.C."/>
            <person name="Silva K."/>
            <person name="Zilli J.E."/>
        </authorList>
    </citation>
    <scope>NUCLEOTIDE SEQUENCE [LARGE SCALE GENOMIC DNA]</scope>
    <source>
        <strain evidence="17 18">BR 10245</strain>
    </source>
</reference>
<dbReference type="InterPro" id="IPR005959">
    <property type="entry name" value="Fumarylacetoacetase"/>
</dbReference>
<dbReference type="OrthoDB" id="3766879at2"/>
<dbReference type="Gene3D" id="2.30.30.230">
    <property type="entry name" value="Fumarylacetoacetase, N-terminal domain"/>
    <property type="match status" value="1"/>
</dbReference>
<feature type="active site" description="Proton acceptor" evidence="11">
    <location>
        <position position="144"/>
    </location>
</feature>
<dbReference type="GO" id="GO:0006559">
    <property type="term" value="P:L-phenylalanine catabolic process"/>
    <property type="evidence" value="ECO:0007669"/>
    <property type="project" value="UniProtKB-UniPathway"/>
</dbReference>
<evidence type="ECO:0000256" key="9">
    <source>
        <dbReference type="ARBA" id="ARBA00022878"/>
    </source>
</evidence>
<organism evidence="17 18">
    <name type="scientific">Bradyrhizobium centrolobii</name>
    <dbReference type="NCBI Taxonomy" id="1505087"/>
    <lineage>
        <taxon>Bacteria</taxon>
        <taxon>Pseudomonadati</taxon>
        <taxon>Pseudomonadota</taxon>
        <taxon>Alphaproteobacteria</taxon>
        <taxon>Hyphomicrobiales</taxon>
        <taxon>Nitrobacteraceae</taxon>
        <taxon>Bradyrhizobium</taxon>
    </lineage>
</organism>